<accession>S4XHB8</accession>
<evidence type="ECO:0000313" key="9">
    <source>
        <dbReference type="EMBL" id="AGP31070.1"/>
    </source>
</evidence>
<dbReference type="KEGG" id="cter:A606_07115"/>
<dbReference type="AlphaFoldDB" id="S4XHB8"/>
<evidence type="ECO:0000256" key="6">
    <source>
        <dbReference type="SAM" id="Phobius"/>
    </source>
</evidence>
<dbReference type="eggNOG" id="ENOG5031Q26">
    <property type="taxonomic scope" value="Bacteria"/>
</dbReference>
<keyword evidence="4 6" id="KW-1133">Transmembrane helix</keyword>
<keyword evidence="5 6" id="KW-0472">Membrane</keyword>
<dbReference type="Proteomes" id="UP000014809">
    <property type="component" value="Chromosome"/>
</dbReference>
<organism evidence="9 10">
    <name type="scientific">Corynebacterium terpenotabidum Y-11</name>
    <dbReference type="NCBI Taxonomy" id="1200352"/>
    <lineage>
        <taxon>Bacteria</taxon>
        <taxon>Bacillati</taxon>
        <taxon>Actinomycetota</taxon>
        <taxon>Actinomycetes</taxon>
        <taxon>Mycobacteriales</taxon>
        <taxon>Corynebacteriaceae</taxon>
        <taxon>Corynebacterium</taxon>
    </lineage>
</organism>
<feature type="domain" description="SHOCT" evidence="7">
    <location>
        <begin position="68"/>
        <end position="93"/>
    </location>
</feature>
<proteinExistence type="predicted"/>
<evidence type="ECO:0000313" key="10">
    <source>
        <dbReference type="Proteomes" id="UP000014809"/>
    </source>
</evidence>
<evidence type="ECO:0000259" key="8">
    <source>
        <dbReference type="Pfam" id="PF13396"/>
    </source>
</evidence>
<dbReference type="Pfam" id="PF13396">
    <property type="entry name" value="PLDc_N"/>
    <property type="match status" value="1"/>
</dbReference>
<evidence type="ECO:0000256" key="3">
    <source>
        <dbReference type="ARBA" id="ARBA00022692"/>
    </source>
</evidence>
<comment type="subcellular location">
    <subcellularLocation>
        <location evidence="1">Cell membrane</location>
        <topology evidence="1">Multi-pass membrane protein</topology>
    </subcellularLocation>
</comment>
<keyword evidence="3 6" id="KW-0812">Transmembrane</keyword>
<dbReference type="EMBL" id="CP003696">
    <property type="protein sequence ID" value="AGP31070.1"/>
    <property type="molecule type" value="Genomic_DNA"/>
</dbReference>
<evidence type="ECO:0008006" key="11">
    <source>
        <dbReference type="Google" id="ProtNLM"/>
    </source>
</evidence>
<dbReference type="RefSeq" id="WP_020441431.1">
    <property type="nucleotide sequence ID" value="NC_021663.1"/>
</dbReference>
<dbReference type="PATRIC" id="fig|1200352.3.peg.1451"/>
<evidence type="ECO:0000256" key="5">
    <source>
        <dbReference type="ARBA" id="ARBA00023136"/>
    </source>
</evidence>
<sequence>MALFSIITDLFRDRKLGGVAKAVWLVFLMFMPFLTALIYLIARGGGMAERAAARQSDFEARLQGSPSEEIARARQLLDNGVITEEEYAALKSAALARIA</sequence>
<name>S4XHB8_9CORY</name>
<evidence type="ECO:0000256" key="4">
    <source>
        <dbReference type="ARBA" id="ARBA00022989"/>
    </source>
</evidence>
<keyword evidence="10" id="KW-1185">Reference proteome</keyword>
<reference evidence="9 10" key="1">
    <citation type="submission" date="2012-06" db="EMBL/GenBank/DDBJ databases">
        <title>Complete genome sequence of Corynebacterium terpenotabidum Y-11 (=DSM 44721).</title>
        <authorList>
            <person name="Ruckert C."/>
            <person name="Albersmeier A."/>
            <person name="Al-Dilaimi A."/>
            <person name="Szczepanowski R."/>
            <person name="Kalinowski J."/>
        </authorList>
    </citation>
    <scope>NUCLEOTIDE SEQUENCE [LARGE SCALE GENOMIC DNA]</scope>
    <source>
        <strain evidence="9 10">Y-11</strain>
    </source>
</reference>
<evidence type="ECO:0000259" key="7">
    <source>
        <dbReference type="Pfam" id="PF09851"/>
    </source>
</evidence>
<dbReference type="InterPro" id="IPR027379">
    <property type="entry name" value="CLS_N"/>
</dbReference>
<gene>
    <name evidence="9" type="ORF">A606_07115</name>
</gene>
<evidence type="ECO:0000256" key="2">
    <source>
        <dbReference type="ARBA" id="ARBA00022475"/>
    </source>
</evidence>
<protein>
    <recommendedName>
        <fullName evidence="11">Cardiolipin synthase N-terminal domain-containing protein</fullName>
    </recommendedName>
</protein>
<feature type="domain" description="Cardiolipin synthase N-terminal" evidence="8">
    <location>
        <begin position="2"/>
        <end position="43"/>
    </location>
</feature>
<dbReference type="InterPro" id="IPR018649">
    <property type="entry name" value="SHOCT"/>
</dbReference>
<dbReference type="HOGENOM" id="CLU_126480_0_0_11"/>
<dbReference type="Pfam" id="PF09851">
    <property type="entry name" value="SHOCT"/>
    <property type="match status" value="1"/>
</dbReference>
<keyword evidence="2" id="KW-1003">Cell membrane</keyword>
<feature type="transmembrane region" description="Helical" evidence="6">
    <location>
        <begin position="22"/>
        <end position="42"/>
    </location>
</feature>
<evidence type="ECO:0000256" key="1">
    <source>
        <dbReference type="ARBA" id="ARBA00004651"/>
    </source>
</evidence>
<dbReference type="GO" id="GO:0005886">
    <property type="term" value="C:plasma membrane"/>
    <property type="evidence" value="ECO:0007669"/>
    <property type="project" value="UniProtKB-SubCell"/>
</dbReference>
<dbReference type="STRING" id="1200352.A606_07115"/>